<accession>A0A9D5K8G5</accession>
<keyword evidence="1" id="KW-1133">Transmembrane helix</keyword>
<keyword evidence="1" id="KW-0812">Transmembrane</keyword>
<feature type="transmembrane region" description="Helical" evidence="1">
    <location>
        <begin position="46"/>
        <end position="70"/>
    </location>
</feature>
<feature type="transmembrane region" description="Helical" evidence="1">
    <location>
        <begin position="76"/>
        <end position="99"/>
    </location>
</feature>
<protein>
    <submittedName>
        <fullName evidence="2">Uncharacterized protein</fullName>
    </submittedName>
</protein>
<feature type="non-terminal residue" evidence="2">
    <location>
        <position position="100"/>
    </location>
</feature>
<sequence length="100" mass="10985">MVEYPQATDEQIKEGKGLAWLSYFNWLFIIPLLVHKDNPFSRWHAVQGLTLFIAEVIWIILMIIVGPIIAAMGGPLTTGGAICGTIWLIVGIIAIVIILG</sequence>
<dbReference type="EMBL" id="WJKJ01000106">
    <property type="protein sequence ID" value="MBD3364232.1"/>
    <property type="molecule type" value="Genomic_DNA"/>
</dbReference>
<evidence type="ECO:0000313" key="2">
    <source>
        <dbReference type="EMBL" id="MBD3364232.1"/>
    </source>
</evidence>
<dbReference type="AlphaFoldDB" id="A0A9D5K8G5"/>
<organism evidence="2 3">
    <name type="scientific">candidate division WOR-3 bacterium</name>
    <dbReference type="NCBI Taxonomy" id="2052148"/>
    <lineage>
        <taxon>Bacteria</taxon>
        <taxon>Bacteria division WOR-3</taxon>
    </lineage>
</organism>
<evidence type="ECO:0000313" key="3">
    <source>
        <dbReference type="Proteomes" id="UP000630660"/>
    </source>
</evidence>
<proteinExistence type="predicted"/>
<keyword evidence="1" id="KW-0472">Membrane</keyword>
<reference evidence="2" key="1">
    <citation type="submission" date="2019-11" db="EMBL/GenBank/DDBJ databases">
        <title>Microbial mats filling the niche in hypersaline microbial mats.</title>
        <authorList>
            <person name="Wong H.L."/>
            <person name="Macleod F.I."/>
            <person name="White R.A. III"/>
            <person name="Burns B.P."/>
        </authorList>
    </citation>
    <scope>NUCLEOTIDE SEQUENCE</scope>
    <source>
        <strain evidence="2">Bin_327</strain>
    </source>
</reference>
<comment type="caution">
    <text evidence="2">The sequence shown here is derived from an EMBL/GenBank/DDBJ whole genome shotgun (WGS) entry which is preliminary data.</text>
</comment>
<evidence type="ECO:0000256" key="1">
    <source>
        <dbReference type="SAM" id="Phobius"/>
    </source>
</evidence>
<name>A0A9D5K8G5_UNCW3</name>
<dbReference type="Proteomes" id="UP000630660">
    <property type="component" value="Unassembled WGS sequence"/>
</dbReference>
<feature type="transmembrane region" description="Helical" evidence="1">
    <location>
        <begin position="17"/>
        <end position="34"/>
    </location>
</feature>
<gene>
    <name evidence="2" type="ORF">GF359_03360</name>
</gene>